<evidence type="ECO:0000256" key="5">
    <source>
        <dbReference type="ARBA" id="ARBA00022884"/>
    </source>
</evidence>
<evidence type="ECO:0000256" key="2">
    <source>
        <dbReference type="ARBA" id="ARBA00022484"/>
    </source>
</evidence>
<dbReference type="Pfam" id="PF26252">
    <property type="entry name" value="RdRP_helical"/>
    <property type="match status" value="1"/>
</dbReference>
<dbReference type="GO" id="GO:0003968">
    <property type="term" value="F:RNA-directed RNA polymerase activity"/>
    <property type="evidence" value="ECO:0007669"/>
    <property type="project" value="UniProtKB-KW"/>
</dbReference>
<dbReference type="Proteomes" id="UP000829196">
    <property type="component" value="Unassembled WGS sequence"/>
</dbReference>
<evidence type="ECO:0000256" key="4">
    <source>
        <dbReference type="ARBA" id="ARBA00022695"/>
    </source>
</evidence>
<keyword evidence="6 8" id="KW-0943">RNA-mediated gene silencing</keyword>
<dbReference type="OrthoDB" id="6513042at2759"/>
<evidence type="ECO:0000256" key="3">
    <source>
        <dbReference type="ARBA" id="ARBA00022679"/>
    </source>
</evidence>
<keyword evidence="5 8" id="KW-0694">RNA-binding</keyword>
<feature type="domain" description="RDRP helical" evidence="10">
    <location>
        <begin position="236"/>
        <end position="310"/>
    </location>
</feature>
<evidence type="ECO:0000259" key="11">
    <source>
        <dbReference type="Pfam" id="PF26253"/>
    </source>
</evidence>
<evidence type="ECO:0000256" key="7">
    <source>
        <dbReference type="ARBA" id="ARBA00048744"/>
    </source>
</evidence>
<dbReference type="GO" id="GO:0031380">
    <property type="term" value="C:nuclear RNA-directed RNA polymerase complex"/>
    <property type="evidence" value="ECO:0007669"/>
    <property type="project" value="TreeGrafter"/>
</dbReference>
<feature type="domain" description="RDRP C-terminal head" evidence="11">
    <location>
        <begin position="717"/>
        <end position="853"/>
    </location>
</feature>
<proteinExistence type="inferred from homology"/>
<evidence type="ECO:0000256" key="6">
    <source>
        <dbReference type="ARBA" id="ARBA00023158"/>
    </source>
</evidence>
<accession>A0A8T3BPF0</accession>
<comment type="caution">
    <text evidence="12">The sequence shown here is derived from an EMBL/GenBank/DDBJ whole genome shotgun (WGS) entry which is preliminary data.</text>
</comment>
<dbReference type="GO" id="GO:0003723">
    <property type="term" value="F:RNA binding"/>
    <property type="evidence" value="ECO:0007669"/>
    <property type="project" value="UniProtKB-KW"/>
</dbReference>
<evidence type="ECO:0000259" key="10">
    <source>
        <dbReference type="Pfam" id="PF26252"/>
    </source>
</evidence>
<keyword evidence="3 8" id="KW-0808">Transferase</keyword>
<evidence type="ECO:0000259" key="9">
    <source>
        <dbReference type="Pfam" id="PF05183"/>
    </source>
</evidence>
<dbReference type="GO" id="GO:0030422">
    <property type="term" value="P:siRNA processing"/>
    <property type="evidence" value="ECO:0007669"/>
    <property type="project" value="TreeGrafter"/>
</dbReference>
<dbReference type="PANTHER" id="PTHR23079">
    <property type="entry name" value="RNA-DEPENDENT RNA POLYMERASE"/>
    <property type="match status" value="1"/>
</dbReference>
<keyword evidence="4 8" id="KW-0548">Nucleotidyltransferase</keyword>
<organism evidence="12 13">
    <name type="scientific">Dendrobium nobile</name>
    <name type="common">Orchid</name>
    <dbReference type="NCBI Taxonomy" id="94219"/>
    <lineage>
        <taxon>Eukaryota</taxon>
        <taxon>Viridiplantae</taxon>
        <taxon>Streptophyta</taxon>
        <taxon>Embryophyta</taxon>
        <taxon>Tracheophyta</taxon>
        <taxon>Spermatophyta</taxon>
        <taxon>Magnoliopsida</taxon>
        <taxon>Liliopsida</taxon>
        <taxon>Asparagales</taxon>
        <taxon>Orchidaceae</taxon>
        <taxon>Epidendroideae</taxon>
        <taxon>Malaxideae</taxon>
        <taxon>Dendrobiinae</taxon>
        <taxon>Dendrobium</taxon>
    </lineage>
</organism>
<reference evidence="12" key="1">
    <citation type="journal article" date="2022" name="Front. Genet.">
        <title>Chromosome-Scale Assembly of the Dendrobium nobile Genome Provides Insights Into the Molecular Mechanism of the Biosynthesis of the Medicinal Active Ingredient of Dendrobium.</title>
        <authorList>
            <person name="Xu Q."/>
            <person name="Niu S.-C."/>
            <person name="Li K.-L."/>
            <person name="Zheng P.-J."/>
            <person name="Zhang X.-J."/>
            <person name="Jia Y."/>
            <person name="Liu Y."/>
            <person name="Niu Y.-X."/>
            <person name="Yu L.-H."/>
            <person name="Chen D.-F."/>
            <person name="Zhang G.-Q."/>
        </authorList>
    </citation>
    <scope>NUCLEOTIDE SEQUENCE</scope>
    <source>
        <tissue evidence="12">Leaf</tissue>
    </source>
</reference>
<evidence type="ECO:0000256" key="1">
    <source>
        <dbReference type="ARBA" id="ARBA00005762"/>
    </source>
</evidence>
<dbReference type="PANTHER" id="PTHR23079:SF1">
    <property type="entry name" value="RNA-DEPENDENT RNA POLYMERASE 1"/>
    <property type="match status" value="1"/>
</dbReference>
<comment type="catalytic activity">
    <reaction evidence="7 8">
        <text>RNA(n) + a ribonucleoside 5'-triphosphate = RNA(n+1) + diphosphate</text>
        <dbReference type="Rhea" id="RHEA:21248"/>
        <dbReference type="Rhea" id="RHEA-COMP:14527"/>
        <dbReference type="Rhea" id="RHEA-COMP:17342"/>
        <dbReference type="ChEBI" id="CHEBI:33019"/>
        <dbReference type="ChEBI" id="CHEBI:61557"/>
        <dbReference type="ChEBI" id="CHEBI:140395"/>
        <dbReference type="EC" id="2.7.7.48"/>
    </reaction>
</comment>
<keyword evidence="13" id="KW-1185">Reference proteome</keyword>
<dbReference type="Pfam" id="PF05183">
    <property type="entry name" value="RdRP"/>
    <property type="match status" value="1"/>
</dbReference>
<sequence>MVEPTHTLPRDWRYSLSYPEEVIIGNPFEELLFEFFSNLHINSSFTTLQSYPTFYSNNSFHILHNTHLHPKHEEAKGAKEEVAPAPIPAPAPLHQHSQLDQLVERYNSQKLMEPKPQAPQHQPLLVLMVHPILVALEVDNNRVRGRESKGRDVEASLDEPNEQAIECRVWQGCKHSMDEPNVLGKEMRKKGGFNFRLTYRYDLPVIKENFVYFREDYCNLDLVKGSSYSYDLGLVPIKIHFKINHLVQNGTLIGQNLDENFFNLVNPFSIGKNLIERALEKMAYLKSSCFCPAKCPQEQYEKLLRSKNRSISGSISLDDGLVYVHRVQVTPTKVYFSCPKINVSNRVVHNYTKEINNFIRVSFRILSMLRNGITIGDKKFEFLAFSASQLWENSAWMFASSNGVTAVGIRYWMRNFRIKRNVDKYAARLGQSFGNIENSAGYIFSDGIDKISSKFSRTVAIKCGLKSVVVVDPMLVRKLSLWNSMCKYEYENFKLDILEILMCGYKPDVEPFLSMISQTYRASKFFELRTKSRVYVPKSRAMMGCLDETRILEYGKVVVTKNPSLHPSDFRILNDVDVPDLYHMVDYVVYPQNDLDGDLYFVCWDPELIPPSQASPMEYTAAPSETLDRVILNAHMVFTDREPMKAHSPPYIKLSKLFSIAMDFPKIGVPAEIPPHLYVKEYPNFIENPDKVTYISKGVIGKLFRAVKDHFPQGKRSYDPDMEVDCFMDYTDDAMFFKENNNFKMGNLMEHFGMMNVAELLYGSLMKVSRKFNKYKDGEADRLAGKSLRKEARAWLDEDNDRGKSAASYVNASVCYHVINHKDYWGTYNEGVKRLPFIIFRWCANDKLITIKK</sequence>
<gene>
    <name evidence="12" type="ORF">KFK09_008623</name>
</gene>
<evidence type="ECO:0000313" key="12">
    <source>
        <dbReference type="EMBL" id="KAI0515952.1"/>
    </source>
</evidence>
<dbReference type="InterPro" id="IPR058751">
    <property type="entry name" value="RDRP_helical"/>
</dbReference>
<evidence type="ECO:0000313" key="13">
    <source>
        <dbReference type="Proteomes" id="UP000829196"/>
    </source>
</evidence>
<dbReference type="InterPro" id="IPR058752">
    <property type="entry name" value="RDRP_C_head"/>
</dbReference>
<name>A0A8T3BPF0_DENNO</name>
<protein>
    <recommendedName>
        <fullName evidence="8">RNA-dependent RNA polymerase</fullName>
        <ecNumber evidence="8">2.7.7.48</ecNumber>
    </recommendedName>
</protein>
<dbReference type="InterPro" id="IPR057596">
    <property type="entry name" value="RDRP_core"/>
</dbReference>
<dbReference type="AlphaFoldDB" id="A0A8T3BPF0"/>
<dbReference type="InterPro" id="IPR007855">
    <property type="entry name" value="RDRP"/>
</dbReference>
<keyword evidence="2 8" id="KW-0696">RNA-directed RNA polymerase</keyword>
<dbReference type="Pfam" id="PF26253">
    <property type="entry name" value="RdRP_head"/>
    <property type="match status" value="1"/>
</dbReference>
<comment type="function">
    <text evidence="8">Probably involved in the RNA silencing pathway and required for the generation of small interfering RNAs (siRNAs).</text>
</comment>
<dbReference type="EC" id="2.7.7.48" evidence="8"/>
<dbReference type="SMR" id="A0A8T3BPF0"/>
<comment type="similarity">
    <text evidence="1 8">Belongs to the RdRP family.</text>
</comment>
<evidence type="ECO:0000256" key="8">
    <source>
        <dbReference type="RuleBase" id="RU363098"/>
    </source>
</evidence>
<feature type="domain" description="RDRP core" evidence="9">
    <location>
        <begin position="491"/>
        <end position="707"/>
    </location>
</feature>
<dbReference type="EMBL" id="JAGYWB010000007">
    <property type="protein sequence ID" value="KAI0515952.1"/>
    <property type="molecule type" value="Genomic_DNA"/>
</dbReference>